<evidence type="ECO:0000313" key="8">
    <source>
        <dbReference type="EMBL" id="ESP89967.1"/>
    </source>
</evidence>
<dbReference type="AlphaFoldDB" id="V4J3K4"/>
<keyword evidence="3 6" id="KW-0812">Transmembrane</keyword>
<evidence type="ECO:0000256" key="5">
    <source>
        <dbReference type="ARBA" id="ARBA00023136"/>
    </source>
</evidence>
<evidence type="ECO:0000256" key="2">
    <source>
        <dbReference type="ARBA" id="ARBA00022475"/>
    </source>
</evidence>
<accession>V4J3K4</accession>
<dbReference type="Pfam" id="PF02687">
    <property type="entry name" value="FtsX"/>
    <property type="match status" value="1"/>
</dbReference>
<evidence type="ECO:0000256" key="6">
    <source>
        <dbReference type="SAM" id="Phobius"/>
    </source>
</evidence>
<dbReference type="GO" id="GO:0005886">
    <property type="term" value="C:plasma membrane"/>
    <property type="evidence" value="ECO:0007669"/>
    <property type="project" value="UniProtKB-SubCell"/>
</dbReference>
<dbReference type="eggNOG" id="arCOG02312">
    <property type="taxonomic scope" value="Archaea"/>
</dbReference>
<evidence type="ECO:0000313" key="9">
    <source>
        <dbReference type="Proteomes" id="UP000017840"/>
    </source>
</evidence>
<feature type="transmembrane region" description="Helical" evidence="6">
    <location>
        <begin position="12"/>
        <end position="32"/>
    </location>
</feature>
<comment type="caution">
    <text evidence="8">The sequence shown here is derived from an EMBL/GenBank/DDBJ whole genome shotgun (WGS) entry which is preliminary data.</text>
</comment>
<dbReference type="STRING" id="1324957.K933_00352"/>
<evidence type="ECO:0000259" key="7">
    <source>
        <dbReference type="Pfam" id="PF02687"/>
    </source>
</evidence>
<dbReference type="Proteomes" id="UP000017840">
    <property type="component" value="Unassembled WGS sequence"/>
</dbReference>
<evidence type="ECO:0000256" key="3">
    <source>
        <dbReference type="ARBA" id="ARBA00022692"/>
    </source>
</evidence>
<organism evidence="8 9">
    <name type="scientific">Candidatus Halobonum tyrrellensis G22</name>
    <dbReference type="NCBI Taxonomy" id="1324957"/>
    <lineage>
        <taxon>Archaea</taxon>
        <taxon>Methanobacteriati</taxon>
        <taxon>Methanobacteriota</taxon>
        <taxon>Stenosarchaea group</taxon>
        <taxon>Halobacteria</taxon>
        <taxon>Halobacteriales</taxon>
        <taxon>Haloferacaceae</taxon>
        <taxon>Candidatus Halobonum</taxon>
    </lineage>
</organism>
<dbReference type="EMBL" id="ASGZ01000002">
    <property type="protein sequence ID" value="ESP89967.1"/>
    <property type="molecule type" value="Genomic_DNA"/>
</dbReference>
<sequence>MLRMILTEATLMGALGGVVGALLLLAAGLVIFDTLTGTPLAALDWSSARYPVYGFGFAVVASVLSGIYPAWKAANDRPVDALRS</sequence>
<proteinExistence type="predicted"/>
<keyword evidence="5 6" id="KW-0472">Membrane</keyword>
<feature type="domain" description="ABC3 transporter permease C-terminal" evidence="7">
    <location>
        <begin position="2"/>
        <end position="76"/>
    </location>
</feature>
<keyword evidence="4 6" id="KW-1133">Transmembrane helix</keyword>
<name>V4J3K4_9EURY</name>
<feature type="transmembrane region" description="Helical" evidence="6">
    <location>
        <begin position="52"/>
        <end position="71"/>
    </location>
</feature>
<evidence type="ECO:0000256" key="4">
    <source>
        <dbReference type="ARBA" id="ARBA00022989"/>
    </source>
</evidence>
<reference evidence="8 9" key="1">
    <citation type="journal article" date="2013" name="Genome Announc.">
        <title>Draft Genome Sequence of 'Candidatus Halobonum tyrrellensis' Strain G22, Isolated from the Hypersaline Waters of Lake Tyrrell, Australia.</title>
        <authorList>
            <person name="Ugalde J.A."/>
            <person name="Narasingarao P."/>
            <person name="Kuo S."/>
            <person name="Podell S."/>
            <person name="Allen E.E."/>
        </authorList>
    </citation>
    <scope>NUCLEOTIDE SEQUENCE [LARGE SCALE GENOMIC DNA]</scope>
    <source>
        <strain evidence="8 9">G22</strain>
    </source>
</reference>
<dbReference type="PATRIC" id="fig|1324957.4.peg.72"/>
<protein>
    <submittedName>
        <fullName evidence="8">ABC transporter permease</fullName>
    </submittedName>
</protein>
<gene>
    <name evidence="8" type="ORF">K933_00352</name>
</gene>
<dbReference type="InterPro" id="IPR003838">
    <property type="entry name" value="ABC3_permease_C"/>
</dbReference>
<keyword evidence="9" id="KW-1185">Reference proteome</keyword>
<comment type="subcellular location">
    <subcellularLocation>
        <location evidence="1">Cell membrane</location>
        <topology evidence="1">Multi-pass membrane protein</topology>
    </subcellularLocation>
</comment>
<evidence type="ECO:0000256" key="1">
    <source>
        <dbReference type="ARBA" id="ARBA00004651"/>
    </source>
</evidence>
<keyword evidence="2" id="KW-1003">Cell membrane</keyword>